<feature type="region of interest" description="Disordered" evidence="1">
    <location>
        <begin position="774"/>
        <end position="802"/>
    </location>
</feature>
<evidence type="ECO:0008006" key="4">
    <source>
        <dbReference type="Google" id="ProtNLM"/>
    </source>
</evidence>
<dbReference type="PANTHER" id="PTHR33332">
    <property type="entry name" value="REVERSE TRANSCRIPTASE DOMAIN-CONTAINING PROTEIN"/>
    <property type="match status" value="1"/>
</dbReference>
<name>A0AAN7MXT3_MYCAM</name>
<evidence type="ECO:0000313" key="3">
    <source>
        <dbReference type="Proteomes" id="UP001333110"/>
    </source>
</evidence>
<proteinExistence type="predicted"/>
<protein>
    <recommendedName>
        <fullName evidence="4">Reverse transcriptase domain-containing protein</fullName>
    </recommendedName>
</protein>
<dbReference type="Proteomes" id="UP001333110">
    <property type="component" value="Unassembled WGS sequence"/>
</dbReference>
<organism evidence="2 3">
    <name type="scientific">Mycteria americana</name>
    <name type="common">Wood stork</name>
    <dbReference type="NCBI Taxonomy" id="33587"/>
    <lineage>
        <taxon>Eukaryota</taxon>
        <taxon>Metazoa</taxon>
        <taxon>Chordata</taxon>
        <taxon>Craniata</taxon>
        <taxon>Vertebrata</taxon>
        <taxon>Euteleostomi</taxon>
        <taxon>Archelosauria</taxon>
        <taxon>Archosauria</taxon>
        <taxon>Dinosauria</taxon>
        <taxon>Saurischia</taxon>
        <taxon>Theropoda</taxon>
        <taxon>Coelurosauria</taxon>
        <taxon>Aves</taxon>
        <taxon>Neognathae</taxon>
        <taxon>Neoaves</taxon>
        <taxon>Aequornithes</taxon>
        <taxon>Ciconiiformes</taxon>
        <taxon>Ciconiidae</taxon>
        <taxon>Mycteria</taxon>
    </lineage>
</organism>
<gene>
    <name evidence="2" type="ORF">QYF61_006215</name>
</gene>
<dbReference type="AlphaFoldDB" id="A0AAN7MXT3"/>
<sequence length="1150" mass="125921">MAGERAAPLSRCLPLFRLTMRHTQQDNFHLRGLRLCTHILVVTGFSTHACDPEDLLPSHAVKQAEQSRRPAWLNRELLVELKRKKKLYDLWKQGQASQERYSAVVRIRREKTRKAKAPLELKLASVVSDHKKGFFRYVNSKRRSKENIGPILVEDGHLTNRDEEKAEAFNASFASVFNNTDRPWAARSPESQDHECGNSDFPFVDTGIVRDQLYQLNVHKSMGPDGIHPRVPKELADVTAGPLSVIYQRSWEPGAVPAICKLANIMAIYQKGMREDPGNYRPVSLASVPGKIAEEIILGTIERHLENNAIISHSQHGFTKGKACLTDLGSVLGPALFHTAISDLDAGVECSVSKLADDAKLGGAVDSLEGQEALQRDLDRLKHWAMINGMKFNKSKCRILHLGQSNAGHKHTLGEEWLESSPAERDLGVLVDSRLHTSQQRALAAKRANRVLGCVKHSITSRSKEVVVLLSLALVRPHLECCVPFWGPQFKKEVQVLKCVQRRATELGKGLRGMSCEERLRTLGLSSLEKRRLRGDLIALYSFLRRGSGEGESPGELAPAGRVRTRCDGQDPLGRAVGTKAGACRLGDAALVAVSSRGQVTMGAVPRDIARQPHCCLTWAIGECSMQGEGWAGRGTGQRAGGFLTQSESPAPQGRARYRPRGWGQRCSGLPVVAGARRGFGDVPGARGSVGRCWVAGMGPRQTLLGCPLPFHGARPRQGLAGHEGGLGRMGPRLPPARACGAFDPVDTSAQTLSWDSPWLPSVRCLQALPLLPPTPLTPSPTGPQLPAPPAPLPQPRAPSHPAPLSPLFSHLLQAMAAAIALVLAVLAVQHGLKHDHHIDVATAERMQQREEYLHQQMTRLLQEIEQTRGAEEATLPSVLRQWTFWTAAGALVLLANACWLAREMKLASDSCSKQDSSSSEEEDDEEEEDLNGADNGVRSLAVSTPSPMQGLPDTCKVLKELVGDLLGVCRVLCKSTFMPQMHPAIGMDGTYEAWSVGENSIAYSLLVLLRPPPGHSFSLELDTTGQLPARHSSIQVVLECTCSREQLLGESWCFLHHPDDKLPRDQSSYLLRALCTCSYLDMEKVACWVQLLVRSAWLLLPQSQHCRLTVLPSSQSCRFQLTSTSNVTVCTEMIFAVQQGSSGTYPSLE</sequence>
<comment type="caution">
    <text evidence="2">The sequence shown here is derived from an EMBL/GenBank/DDBJ whole genome shotgun (WGS) entry which is preliminary data.</text>
</comment>
<evidence type="ECO:0000313" key="2">
    <source>
        <dbReference type="EMBL" id="KAK4818128.1"/>
    </source>
</evidence>
<dbReference type="EMBL" id="JAUNZN010000007">
    <property type="protein sequence ID" value="KAK4818128.1"/>
    <property type="molecule type" value="Genomic_DNA"/>
</dbReference>
<reference evidence="2 3" key="1">
    <citation type="journal article" date="2023" name="J. Hered.">
        <title>Chromosome-level genome of the wood stork (Mycteria americana) provides insight into avian chromosome evolution.</title>
        <authorList>
            <person name="Flamio R. Jr."/>
            <person name="Ramstad K.M."/>
        </authorList>
    </citation>
    <scope>NUCLEOTIDE SEQUENCE [LARGE SCALE GENOMIC DNA]</scope>
    <source>
        <strain evidence="2">JAX WOST 10</strain>
    </source>
</reference>
<keyword evidence="3" id="KW-1185">Reference proteome</keyword>
<evidence type="ECO:0000256" key="1">
    <source>
        <dbReference type="SAM" id="MobiDB-lite"/>
    </source>
</evidence>
<feature type="compositionally biased region" description="Acidic residues" evidence="1">
    <location>
        <begin position="919"/>
        <end position="932"/>
    </location>
</feature>
<accession>A0AAN7MXT3</accession>
<feature type="region of interest" description="Disordered" evidence="1">
    <location>
        <begin position="911"/>
        <end position="949"/>
    </location>
</feature>